<proteinExistence type="predicted"/>
<organism evidence="1 2">
    <name type="scientific">Vibrio agarivorans</name>
    <dbReference type="NCBI Taxonomy" id="153622"/>
    <lineage>
        <taxon>Bacteria</taxon>
        <taxon>Pseudomonadati</taxon>
        <taxon>Pseudomonadota</taxon>
        <taxon>Gammaproteobacteria</taxon>
        <taxon>Vibrionales</taxon>
        <taxon>Vibrionaceae</taxon>
        <taxon>Vibrio</taxon>
    </lineage>
</organism>
<gene>
    <name evidence="1" type="ORF">QWJ08_06915</name>
</gene>
<accession>A0ABT7XZC6</accession>
<name>A0ABT7XZC6_9VIBR</name>
<evidence type="ECO:0000313" key="2">
    <source>
        <dbReference type="Proteomes" id="UP001169719"/>
    </source>
</evidence>
<dbReference type="EMBL" id="JAUEOZ010000001">
    <property type="protein sequence ID" value="MDN2481124.1"/>
    <property type="molecule type" value="Genomic_DNA"/>
</dbReference>
<keyword evidence="2" id="KW-1185">Reference proteome</keyword>
<evidence type="ECO:0000313" key="1">
    <source>
        <dbReference type="EMBL" id="MDN2481124.1"/>
    </source>
</evidence>
<comment type="caution">
    <text evidence="1">The sequence shown here is derived from an EMBL/GenBank/DDBJ whole genome shotgun (WGS) entry which is preliminary data.</text>
</comment>
<protein>
    <submittedName>
        <fullName evidence="1">Uncharacterized protein</fullName>
    </submittedName>
</protein>
<dbReference type="RefSeq" id="WP_289961244.1">
    <property type="nucleotide sequence ID" value="NZ_JAUEOZ010000001.1"/>
</dbReference>
<dbReference type="Proteomes" id="UP001169719">
    <property type="component" value="Unassembled WGS sequence"/>
</dbReference>
<reference evidence="1" key="1">
    <citation type="submission" date="2024-05" db="EMBL/GenBank/DDBJ databases">
        <title>Genome Sequences of Four Agar- Degrading Marine Bacteria.</title>
        <authorList>
            <person name="Phillips E.K."/>
            <person name="Shaffer J.C."/>
            <person name="Henson M.W."/>
            <person name="Temperton B."/>
            <person name="Thrash C.J."/>
            <person name="Martin M.O."/>
        </authorList>
    </citation>
    <scope>NUCLEOTIDE SEQUENCE</scope>
    <source>
        <strain evidence="1">EKP203</strain>
    </source>
</reference>
<sequence>MIHYEIERIDAKTLLLNLFCPQGFVCAIHFDRVLLTPNFANAAVMLGEELVTLVPKSVFDEFQRFRKQEEAPAQGAESFLSALLALDARGGERG</sequence>